<evidence type="ECO:0000259" key="7">
    <source>
        <dbReference type="Pfam" id="PF02687"/>
    </source>
</evidence>
<sequence length="276" mass="30420">MLSLNEGMISSELAELNNLHIGDMLHVTVAISGIKQQLKISGIFSDAIVARSNNNFHAPQFNRRNDVITSYDFFSQIPNEAVRDYKAFLLKDSADLHAFQNELYEKGLSISLYLKKDTDRNDEAVEGINEMLTIVKQFFELIAIIGIGVVFLINVLALRERKYEIGVLRAIGMSKINVLTLLLCEMLILALIGSVLALLTGIFVNPSVVDEMKEVILGGHLPSALMSDIIGIDASLSGLVILEVIVLSILLVFIAGTMTIASITRYDPVKILSERN</sequence>
<evidence type="ECO:0000313" key="8">
    <source>
        <dbReference type="EMBL" id="MFC0394261.1"/>
    </source>
</evidence>
<proteinExistence type="predicted"/>
<keyword evidence="3 6" id="KW-0812">Transmembrane</keyword>
<comment type="caution">
    <text evidence="8">The sequence shown here is derived from an EMBL/GenBank/DDBJ whole genome shotgun (WGS) entry which is preliminary data.</text>
</comment>
<dbReference type="Pfam" id="PF02687">
    <property type="entry name" value="FtsX"/>
    <property type="match status" value="1"/>
</dbReference>
<keyword evidence="9" id="KW-1185">Reference proteome</keyword>
<feature type="domain" description="ABC3 transporter permease C-terminal" evidence="7">
    <location>
        <begin position="139"/>
        <end position="268"/>
    </location>
</feature>
<name>A0ABV6JEC2_9BACL</name>
<dbReference type="InterPro" id="IPR003838">
    <property type="entry name" value="ABC3_permease_C"/>
</dbReference>
<evidence type="ECO:0000256" key="4">
    <source>
        <dbReference type="ARBA" id="ARBA00022989"/>
    </source>
</evidence>
<accession>A0ABV6JEC2</accession>
<feature type="transmembrane region" description="Helical" evidence="6">
    <location>
        <begin position="138"/>
        <end position="157"/>
    </location>
</feature>
<dbReference type="InterPro" id="IPR050250">
    <property type="entry name" value="Macrolide_Exporter_MacB"/>
</dbReference>
<keyword evidence="2" id="KW-1003">Cell membrane</keyword>
<dbReference type="PANTHER" id="PTHR30572:SF9">
    <property type="entry name" value="ABC TRANSPORTER PERMEASE PROTEIN"/>
    <property type="match status" value="1"/>
</dbReference>
<protein>
    <submittedName>
        <fullName evidence="8">ABC transporter permease</fullName>
    </submittedName>
</protein>
<evidence type="ECO:0000256" key="6">
    <source>
        <dbReference type="SAM" id="Phobius"/>
    </source>
</evidence>
<organism evidence="8 9">
    <name type="scientific">Paenibacillus mendelii</name>
    <dbReference type="NCBI Taxonomy" id="206163"/>
    <lineage>
        <taxon>Bacteria</taxon>
        <taxon>Bacillati</taxon>
        <taxon>Bacillota</taxon>
        <taxon>Bacilli</taxon>
        <taxon>Bacillales</taxon>
        <taxon>Paenibacillaceae</taxon>
        <taxon>Paenibacillus</taxon>
    </lineage>
</organism>
<evidence type="ECO:0000256" key="3">
    <source>
        <dbReference type="ARBA" id="ARBA00022692"/>
    </source>
</evidence>
<reference evidence="8 9" key="1">
    <citation type="submission" date="2024-09" db="EMBL/GenBank/DDBJ databases">
        <authorList>
            <person name="Sun Q."/>
            <person name="Mori K."/>
        </authorList>
    </citation>
    <scope>NUCLEOTIDE SEQUENCE [LARGE SCALE GENOMIC DNA]</scope>
    <source>
        <strain evidence="8 9">CCM 4839</strain>
    </source>
</reference>
<evidence type="ECO:0000313" key="9">
    <source>
        <dbReference type="Proteomes" id="UP001589818"/>
    </source>
</evidence>
<feature type="transmembrane region" description="Helical" evidence="6">
    <location>
        <begin position="178"/>
        <end position="204"/>
    </location>
</feature>
<evidence type="ECO:0000256" key="1">
    <source>
        <dbReference type="ARBA" id="ARBA00004651"/>
    </source>
</evidence>
<dbReference type="RefSeq" id="WP_256555077.1">
    <property type="nucleotide sequence ID" value="NZ_JANHOF010000001.1"/>
</dbReference>
<dbReference type="Proteomes" id="UP001589818">
    <property type="component" value="Unassembled WGS sequence"/>
</dbReference>
<evidence type="ECO:0000256" key="5">
    <source>
        <dbReference type="ARBA" id="ARBA00023136"/>
    </source>
</evidence>
<dbReference type="EMBL" id="JBHLVF010000041">
    <property type="protein sequence ID" value="MFC0394261.1"/>
    <property type="molecule type" value="Genomic_DNA"/>
</dbReference>
<feature type="transmembrane region" description="Helical" evidence="6">
    <location>
        <begin position="236"/>
        <end position="261"/>
    </location>
</feature>
<dbReference type="PANTHER" id="PTHR30572">
    <property type="entry name" value="MEMBRANE COMPONENT OF TRANSPORTER-RELATED"/>
    <property type="match status" value="1"/>
</dbReference>
<gene>
    <name evidence="8" type="ORF">ACFFJ8_23205</name>
</gene>
<keyword evidence="4 6" id="KW-1133">Transmembrane helix</keyword>
<evidence type="ECO:0000256" key="2">
    <source>
        <dbReference type="ARBA" id="ARBA00022475"/>
    </source>
</evidence>
<comment type="subcellular location">
    <subcellularLocation>
        <location evidence="1">Cell membrane</location>
        <topology evidence="1">Multi-pass membrane protein</topology>
    </subcellularLocation>
</comment>
<keyword evidence="5 6" id="KW-0472">Membrane</keyword>